<feature type="non-terminal residue" evidence="1">
    <location>
        <position position="69"/>
    </location>
</feature>
<name>A0A0F0GCQ0_LENAE</name>
<evidence type="ECO:0000313" key="2">
    <source>
        <dbReference type="Proteomes" id="UP000033393"/>
    </source>
</evidence>
<proteinExistence type="predicted"/>
<protein>
    <submittedName>
        <fullName evidence="1">Uncharacterized protein</fullName>
    </submittedName>
</protein>
<dbReference type="Proteomes" id="UP000033393">
    <property type="component" value="Unassembled WGS sequence"/>
</dbReference>
<dbReference type="EMBL" id="JYJG01000469">
    <property type="protein sequence ID" value="KJK34210.1"/>
    <property type="molecule type" value="Genomic_DNA"/>
</dbReference>
<keyword evidence="2" id="KW-1185">Reference proteome</keyword>
<sequence>MLVPAVAVITPRSTTRNRPQTHLTYDTERCEETEEVQDQEHAGQVAIMSTSVLSWSSAFQPLRRGGGGG</sequence>
<organism evidence="1 2">
    <name type="scientific">Lentzea aerocolonigenes</name>
    <name type="common">Lechevalieria aerocolonigenes</name>
    <name type="synonym">Saccharothrix aerocolonigenes</name>
    <dbReference type="NCBI Taxonomy" id="68170"/>
    <lineage>
        <taxon>Bacteria</taxon>
        <taxon>Bacillati</taxon>
        <taxon>Actinomycetota</taxon>
        <taxon>Actinomycetes</taxon>
        <taxon>Pseudonocardiales</taxon>
        <taxon>Pseudonocardiaceae</taxon>
        <taxon>Lentzea</taxon>
    </lineage>
</organism>
<comment type="caution">
    <text evidence="1">The sequence shown here is derived from an EMBL/GenBank/DDBJ whole genome shotgun (WGS) entry which is preliminary data.</text>
</comment>
<reference evidence="1 2" key="1">
    <citation type="submission" date="2015-02" db="EMBL/GenBank/DDBJ databases">
        <authorList>
            <person name="Ju K.-S."/>
            <person name="Doroghazi J.R."/>
            <person name="Metcalf W."/>
        </authorList>
    </citation>
    <scope>NUCLEOTIDE SEQUENCE [LARGE SCALE GENOMIC DNA]</scope>
    <source>
        <strain evidence="1 2">NRRL B-16140</strain>
    </source>
</reference>
<accession>A0A0F0GCQ0</accession>
<dbReference type="AlphaFoldDB" id="A0A0F0GCQ0"/>
<evidence type="ECO:0000313" key="1">
    <source>
        <dbReference type="EMBL" id="KJK34210.1"/>
    </source>
</evidence>
<gene>
    <name evidence="1" type="ORF">UK23_43835</name>
</gene>